<evidence type="ECO:0000313" key="3">
    <source>
        <dbReference type="EMBL" id="EFC50459.1"/>
    </source>
</evidence>
<feature type="coiled-coil region" evidence="1">
    <location>
        <begin position="452"/>
        <end position="528"/>
    </location>
</feature>
<dbReference type="STRING" id="5762.D2UYE1"/>
<accession>D2UYE1</accession>
<keyword evidence="1" id="KW-0175">Coiled coil</keyword>
<feature type="coiled-coil region" evidence="1">
    <location>
        <begin position="556"/>
        <end position="638"/>
    </location>
</feature>
<evidence type="ECO:0000256" key="1">
    <source>
        <dbReference type="SAM" id="Coils"/>
    </source>
</evidence>
<name>D2UYE1_NAEGR</name>
<dbReference type="OrthoDB" id="7459479at2759"/>
<proteinExistence type="predicted"/>
<feature type="compositionally biased region" description="Low complexity" evidence="2">
    <location>
        <begin position="1"/>
        <end position="31"/>
    </location>
</feature>
<feature type="region of interest" description="Disordered" evidence="2">
    <location>
        <begin position="73"/>
        <end position="129"/>
    </location>
</feature>
<dbReference type="KEGG" id="ngr:NAEGRDRAFT_45154"/>
<organism evidence="4">
    <name type="scientific">Naegleria gruberi</name>
    <name type="common">Amoeba</name>
    <dbReference type="NCBI Taxonomy" id="5762"/>
    <lineage>
        <taxon>Eukaryota</taxon>
        <taxon>Discoba</taxon>
        <taxon>Heterolobosea</taxon>
        <taxon>Tetramitia</taxon>
        <taxon>Eutetramitia</taxon>
        <taxon>Vahlkampfiidae</taxon>
        <taxon>Naegleria</taxon>
    </lineage>
</organism>
<dbReference type="InParanoid" id="D2UYE1"/>
<protein>
    <submittedName>
        <fullName evidence="3">Predicted protein</fullName>
    </submittedName>
</protein>
<gene>
    <name evidence="3" type="ORF">NAEGRDRAFT_45154</name>
</gene>
<feature type="region of interest" description="Disordered" evidence="2">
    <location>
        <begin position="1"/>
        <end position="38"/>
    </location>
</feature>
<keyword evidence="4" id="KW-1185">Reference proteome</keyword>
<sequence length="811" mass="93533">MTRLRPSTIPSNSHTSSNNPSSPLTPSTSNPLETGARRPTFFGDIAKSALSTPTTTQAGKLNIIGALLSHDTLDSDNNSDSSSRSSSPIPVRLRKDNAANLTRRRRKTDAPLPVPISSSPPTASSPTTINTSTNNEAFGSNLLNFAESQEETKRLVASLQRTEDISITLDDSASTVNVNNMIYVKMDYAKTQVEEIMNKFSNAKQEFKEKTKKLQKHFEKQDNEKMAKIQSFMEEFNDKYISMQKRYQETLLKKYKEKIEELGGKVKAYASEKDDLRDRLVSETTKYYEDMRVHVSSFEKIISGIEAKEKKRSDEYILEQRAVCNKQIEGAQAQLTKSISVQKKLFFGLVNYIRKKEKECLKLGNDLDESKLNAANLKQQCEKLQSCIKEGENREKDYQVIVNKQKDKIIELGKRLDFYISKTFSDSNVNTDLTIRDLENQEMKSSNKTKENEKIRKHAKNQADTIKGLENQKTSLEDNIQKLSSAISNFQQEIESLKMKIEKEMEANNSLQETRKQLEVKITELTRKDALTKDILKNQKQKISTLETQLTSSVPAQDANNILDSLRKDVQTEREEKQHLQTLIIEKESLISSIETKYGDARELEILKAEIELRKSVEEELREEIERLKKDVGLTNGKYRNLLNQSHFRRLENNTGTVSFEEEMDRLTVENKQITETNKLLELQIASFSKDVYFEESQKFQQLYLAEREKTNKLSAQCKQFVLKITEQEQYIESLSSKCERAFDDIARERQRTEVALRLVKKGHKEKEEFLIEIENLKHQFEVALDVLRRNQFEQEFYRMLKKSTLIKGIL</sequence>
<dbReference type="OMA" id="TIHENEC"/>
<dbReference type="VEuPathDB" id="AmoebaDB:NAEGRDRAFT_45154"/>
<feature type="coiled-coil region" evidence="1">
    <location>
        <begin position="252"/>
        <end position="279"/>
    </location>
</feature>
<dbReference type="GeneID" id="8859100"/>
<feature type="coiled-coil region" evidence="1">
    <location>
        <begin position="186"/>
        <end position="224"/>
    </location>
</feature>
<dbReference type="EMBL" id="GG738845">
    <property type="protein sequence ID" value="EFC50459.1"/>
    <property type="molecule type" value="Genomic_DNA"/>
</dbReference>
<evidence type="ECO:0000313" key="4">
    <source>
        <dbReference type="Proteomes" id="UP000006671"/>
    </source>
</evidence>
<reference evidence="3 4" key="1">
    <citation type="journal article" date="2010" name="Cell">
        <title>The genome of Naegleria gruberi illuminates early eukaryotic versatility.</title>
        <authorList>
            <person name="Fritz-Laylin L.K."/>
            <person name="Prochnik S.E."/>
            <person name="Ginger M.L."/>
            <person name="Dacks J.B."/>
            <person name="Carpenter M.L."/>
            <person name="Field M.C."/>
            <person name="Kuo A."/>
            <person name="Paredez A."/>
            <person name="Chapman J."/>
            <person name="Pham J."/>
            <person name="Shu S."/>
            <person name="Neupane R."/>
            <person name="Cipriano M."/>
            <person name="Mancuso J."/>
            <person name="Tu H."/>
            <person name="Salamov A."/>
            <person name="Lindquist E."/>
            <person name="Shapiro H."/>
            <person name="Lucas S."/>
            <person name="Grigoriev I.V."/>
            <person name="Cande W.Z."/>
            <person name="Fulton C."/>
            <person name="Rokhsar D.S."/>
            <person name="Dawson S.C."/>
        </authorList>
    </citation>
    <scope>NUCLEOTIDE SEQUENCE [LARGE SCALE GENOMIC DNA]</scope>
    <source>
        <strain evidence="3 4">NEG-M</strain>
    </source>
</reference>
<feature type="compositionally biased region" description="Low complexity" evidence="2">
    <location>
        <begin position="75"/>
        <end position="87"/>
    </location>
</feature>
<dbReference type="Proteomes" id="UP000006671">
    <property type="component" value="Unassembled WGS sequence"/>
</dbReference>
<feature type="coiled-coil region" evidence="1">
    <location>
        <begin position="367"/>
        <end position="394"/>
    </location>
</feature>
<feature type="compositionally biased region" description="Low complexity" evidence="2">
    <location>
        <begin position="115"/>
        <end position="129"/>
    </location>
</feature>
<dbReference type="AlphaFoldDB" id="D2UYE1"/>
<dbReference type="RefSeq" id="XP_002683203.1">
    <property type="nucleotide sequence ID" value="XM_002683157.1"/>
</dbReference>
<evidence type="ECO:0000256" key="2">
    <source>
        <dbReference type="SAM" id="MobiDB-lite"/>
    </source>
</evidence>